<reference evidence="3" key="2">
    <citation type="submission" date="2017-04" db="EMBL/GenBank/DDBJ databases">
        <authorList>
            <person name="Afonso C.L."/>
            <person name="Miller P.J."/>
            <person name="Scott M.A."/>
            <person name="Spackman E."/>
            <person name="Goraichik I."/>
            <person name="Dimitrov K.M."/>
            <person name="Suarez D.L."/>
            <person name="Swayne D.E."/>
        </authorList>
    </citation>
    <scope>NUCLEOTIDE SEQUENCE</scope>
    <source>
        <strain evidence="3">OD_348934_12</strain>
    </source>
</reference>
<feature type="compositionally biased region" description="Polar residues" evidence="1">
    <location>
        <begin position="9"/>
        <end position="25"/>
    </location>
</feature>
<dbReference type="EMBL" id="AP018338">
    <property type="protein sequence ID" value="BBA07736.1"/>
    <property type="molecule type" value="Genomic_DNA"/>
</dbReference>
<dbReference type="Proteomes" id="UP000218665">
    <property type="component" value="Chromosome"/>
</dbReference>
<proteinExistence type="predicted"/>
<dbReference type="EMBL" id="NCUC01000014">
    <property type="protein sequence ID" value="ORO38129.1"/>
    <property type="molecule type" value="Genomic_DNA"/>
</dbReference>
<evidence type="ECO:0000256" key="1">
    <source>
        <dbReference type="SAM" id="MobiDB-lite"/>
    </source>
</evidence>
<protein>
    <submittedName>
        <fullName evidence="3">Uncharacterized protein</fullName>
    </submittedName>
</protein>
<accession>A0A1X1FV57</accession>
<name>A0A1X1FV57_STROR</name>
<feature type="region of interest" description="Disordered" evidence="1">
    <location>
        <begin position="1"/>
        <end position="25"/>
    </location>
</feature>
<gene>
    <name evidence="3" type="ORF">B7729_09130</name>
    <name evidence="2" type="ORF">STO1_001320</name>
</gene>
<sequence length="62" mass="6903">MSKKEKALNRSQEPTNNTGGELFNRNFSSLETKVSGVVLQPEESKIQPAFPTSVQLYFNIDG</sequence>
<evidence type="ECO:0000313" key="4">
    <source>
        <dbReference type="Proteomes" id="UP000193538"/>
    </source>
</evidence>
<reference evidence="2 5" key="3">
    <citation type="submission" date="2017-07" db="EMBL/GenBank/DDBJ databases">
        <title>Whole genome sequence of Streptococcus tigurinus, strain osk_001, isolated from post-mortem material.</title>
        <authorList>
            <person name="Yoshizawa H."/>
            <person name="Motooka D."/>
            <person name="Katada R."/>
            <person name="Matsumoto Y."/>
            <person name="Nakamura S."/>
            <person name="Morii E."/>
            <person name="Iida T."/>
            <person name="Matsumoto H."/>
        </authorList>
    </citation>
    <scope>NUCLEOTIDE SEQUENCE [LARGE SCALE GENOMIC DNA]</scope>
    <source>
        <strain evidence="2">Osk_001</strain>
        <strain evidence="5">osk_001</strain>
    </source>
</reference>
<evidence type="ECO:0000313" key="5">
    <source>
        <dbReference type="Proteomes" id="UP000218665"/>
    </source>
</evidence>
<dbReference type="AlphaFoldDB" id="A0A1X1FV57"/>
<organism evidence="3 4">
    <name type="scientific">Streptococcus oralis subsp. tigurinus</name>
    <dbReference type="NCBI Taxonomy" id="1077464"/>
    <lineage>
        <taxon>Bacteria</taxon>
        <taxon>Bacillati</taxon>
        <taxon>Bacillota</taxon>
        <taxon>Bacilli</taxon>
        <taxon>Lactobacillales</taxon>
        <taxon>Streptococcaceae</taxon>
        <taxon>Streptococcus</taxon>
    </lineage>
</organism>
<evidence type="ECO:0000313" key="2">
    <source>
        <dbReference type="EMBL" id="BBA07736.1"/>
    </source>
</evidence>
<dbReference type="Proteomes" id="UP000193538">
    <property type="component" value="Unassembled WGS sequence"/>
</dbReference>
<evidence type="ECO:0000313" key="3">
    <source>
        <dbReference type="EMBL" id="ORO38129.1"/>
    </source>
</evidence>
<reference evidence="3 4" key="1">
    <citation type="journal article" date="2016" name="Eur. J. Clin. Microbiol. Infect. Dis.">
        <title>Whole genome sequencing as a tool for phylogenetic analysis of clinical strains of Mitis group streptococci.</title>
        <authorList>
            <person name="Rasmussen L.H."/>
            <person name="Dargis R."/>
            <person name="Hojholt K."/>
            <person name="Christensen J.J."/>
            <person name="Skovgaard O."/>
            <person name="Justesen U.S."/>
            <person name="Rosenvinge F.S."/>
            <person name="Moser C."/>
            <person name="Lukjancenko O."/>
            <person name="Rasmussen S."/>
            <person name="Nielsen X.C."/>
        </authorList>
    </citation>
    <scope>NUCLEOTIDE SEQUENCE [LARGE SCALE GENOMIC DNA]</scope>
    <source>
        <strain evidence="3 4">OD_348934_12</strain>
    </source>
</reference>
<dbReference type="RefSeq" id="WP_071788332.1">
    <property type="nucleotide sequence ID" value="NZ_AP018338.1"/>
</dbReference>